<comment type="similarity">
    <text evidence="1 5">Belongs to the V-ATPase G subunit family.</text>
</comment>
<keyword evidence="4 5" id="KW-0406">Ion transport</keyword>
<comment type="subunit">
    <text evidence="5">V-ATPase is a heteromultimeric enzyme made up of two complexes: the ATP-hydrolytic V1 complex and the proton translocation V0 complex.</text>
</comment>
<protein>
    <recommendedName>
        <fullName evidence="5">V-type proton ATPase subunit G</fullName>
    </recommendedName>
</protein>
<dbReference type="GO" id="GO:0016887">
    <property type="term" value="F:ATP hydrolysis activity"/>
    <property type="evidence" value="ECO:0007669"/>
    <property type="project" value="TreeGrafter"/>
</dbReference>
<dbReference type="GO" id="GO:0046961">
    <property type="term" value="F:proton-transporting ATPase activity, rotational mechanism"/>
    <property type="evidence" value="ECO:0007669"/>
    <property type="project" value="InterPro"/>
</dbReference>
<evidence type="ECO:0000313" key="8">
    <source>
        <dbReference type="Proteomes" id="UP000266188"/>
    </source>
</evidence>
<dbReference type="STRING" id="2070753.A0A3A2ZS25"/>
<keyword evidence="6" id="KW-0175">Coiled coil</keyword>
<dbReference type="Pfam" id="PF03179">
    <property type="entry name" value="V-ATPase_G"/>
    <property type="match status" value="1"/>
</dbReference>
<accession>A0A3A2ZS25</accession>
<keyword evidence="3 5" id="KW-0375">Hydrogen ion transport</keyword>
<dbReference type="NCBIfam" id="TIGR01147">
    <property type="entry name" value="V_ATP_synt_G"/>
    <property type="match status" value="1"/>
</dbReference>
<keyword evidence="8" id="KW-1185">Reference proteome</keyword>
<dbReference type="GO" id="GO:0000221">
    <property type="term" value="C:vacuolar proton-transporting V-type ATPase, V1 domain"/>
    <property type="evidence" value="ECO:0007669"/>
    <property type="project" value="TreeGrafter"/>
</dbReference>
<dbReference type="InterPro" id="IPR028987">
    <property type="entry name" value="ATP_synth_B-like_membr_sf"/>
</dbReference>
<sequence length="119" mass="13544">MSAQNSAGIQTLLDAEREAQKIVQQAREYRTKRIRDAKAEAQKEIEEYKNQKEEEFKKFEAEHSSGFKKDEEDANKEAEAKLAEIKDAGNKKGDKVVEDLIYAMVNVNPEVPDKIVSKS</sequence>
<keyword evidence="2 5" id="KW-0813">Transport</keyword>
<evidence type="ECO:0000256" key="2">
    <source>
        <dbReference type="ARBA" id="ARBA00022448"/>
    </source>
</evidence>
<dbReference type="PANTHER" id="PTHR12713:SF11">
    <property type="entry name" value="V-TYPE PROTON ATPASE SUBUNIT G"/>
    <property type="match status" value="1"/>
</dbReference>
<reference evidence="8" key="1">
    <citation type="submission" date="2017-02" db="EMBL/GenBank/DDBJ databases">
        <authorList>
            <person name="Tafer H."/>
            <person name="Lopandic K."/>
        </authorList>
    </citation>
    <scope>NUCLEOTIDE SEQUENCE [LARGE SCALE GENOMIC DNA]</scope>
    <source>
        <strain evidence="8">CBS 366.77</strain>
    </source>
</reference>
<evidence type="ECO:0000256" key="4">
    <source>
        <dbReference type="ARBA" id="ARBA00023065"/>
    </source>
</evidence>
<dbReference type="FunFam" id="1.20.5.2950:FF:000001">
    <property type="entry name" value="V-type proton ATPase subunit G"/>
    <property type="match status" value="1"/>
</dbReference>
<comment type="caution">
    <text evidence="7">The sequence shown here is derived from an EMBL/GenBank/DDBJ whole genome shotgun (WGS) entry which is preliminary data.</text>
</comment>
<evidence type="ECO:0000256" key="1">
    <source>
        <dbReference type="ARBA" id="ARBA00010066"/>
    </source>
</evidence>
<dbReference type="PANTHER" id="PTHR12713">
    <property type="entry name" value="VACUOLAR ATP SYNTHASE SUBUNIT G"/>
    <property type="match status" value="1"/>
</dbReference>
<dbReference type="SUPFAM" id="SSF81573">
    <property type="entry name" value="F1F0 ATP synthase subunit B, membrane domain"/>
    <property type="match status" value="1"/>
</dbReference>
<evidence type="ECO:0000256" key="3">
    <source>
        <dbReference type="ARBA" id="ARBA00022781"/>
    </source>
</evidence>
<dbReference type="EMBL" id="MVGC01000036">
    <property type="protein sequence ID" value="RJE25836.1"/>
    <property type="molecule type" value="Genomic_DNA"/>
</dbReference>
<comment type="function">
    <text evidence="5">Subunit of the V1 complex of vacuolar(H+)-ATPase (V-ATPase), a multisubunit enzyme composed of a peripheral complex (V1) that hydrolyzes ATP and a membrane integral complex (V0) that translocates protons. V-ATPase is responsible for acidifying and maintaining the pH of intracellular compartments and in some cell types, is targeted to the plasma membrane, where it is responsible for acidifying the extracellular environment.</text>
</comment>
<gene>
    <name evidence="7" type="ORF">PHISCL_01812</name>
</gene>
<organism evidence="7 8">
    <name type="scientific">Aspergillus sclerotialis</name>
    <dbReference type="NCBI Taxonomy" id="2070753"/>
    <lineage>
        <taxon>Eukaryota</taxon>
        <taxon>Fungi</taxon>
        <taxon>Dikarya</taxon>
        <taxon>Ascomycota</taxon>
        <taxon>Pezizomycotina</taxon>
        <taxon>Eurotiomycetes</taxon>
        <taxon>Eurotiomycetidae</taxon>
        <taxon>Eurotiales</taxon>
        <taxon>Aspergillaceae</taxon>
        <taxon>Aspergillus</taxon>
        <taxon>Aspergillus subgen. Polypaecilum</taxon>
    </lineage>
</organism>
<dbReference type="InterPro" id="IPR005124">
    <property type="entry name" value="V-ATPase_G"/>
</dbReference>
<evidence type="ECO:0000256" key="6">
    <source>
        <dbReference type="SAM" id="Coils"/>
    </source>
</evidence>
<dbReference type="OrthoDB" id="250802at2759"/>
<dbReference type="Proteomes" id="UP000266188">
    <property type="component" value="Unassembled WGS sequence"/>
</dbReference>
<evidence type="ECO:0000256" key="5">
    <source>
        <dbReference type="RuleBase" id="RU364019"/>
    </source>
</evidence>
<dbReference type="AlphaFoldDB" id="A0A3A2ZS25"/>
<feature type="coiled-coil region" evidence="6">
    <location>
        <begin position="12"/>
        <end position="91"/>
    </location>
</feature>
<proteinExistence type="inferred from homology"/>
<name>A0A3A2ZS25_9EURO</name>
<evidence type="ECO:0000313" key="7">
    <source>
        <dbReference type="EMBL" id="RJE25836.1"/>
    </source>
</evidence>
<dbReference type="Gene3D" id="1.20.5.2950">
    <property type="match status" value="1"/>
</dbReference>